<evidence type="ECO:0000313" key="3">
    <source>
        <dbReference type="Proteomes" id="UP000299102"/>
    </source>
</evidence>
<keyword evidence="3" id="KW-1185">Reference proteome</keyword>
<feature type="compositionally biased region" description="Pro residues" evidence="1">
    <location>
        <begin position="124"/>
        <end position="134"/>
    </location>
</feature>
<sequence>MERTRVSYLNRVAFDPIIVERPAKVSAIDRERKNSTKKTARRTRERTPCGTGGRLLTCGERGAAVTSRGPWARARAALALLALLHVRALAYQSIDGARRGAAPGARFMPGTADGGLGPHRPPHMNRPPPPARPAAPPLTYSAQRLGFSLTTFGYCSYRRLKPKGVGVVRAGAAARACASPPPARTARRPLAAHTNTSRSSCKPCNLNDYRINQCGIGSKVGIESDIEVSLEHRAELGASESRVDQNRNENWAGEVSEFSFRISKGFTPFCKNRVVIRSRRSEGLGSFPDHP</sequence>
<protein>
    <submittedName>
        <fullName evidence="2">Uncharacterized protein</fullName>
    </submittedName>
</protein>
<organism evidence="2 3">
    <name type="scientific">Eumeta variegata</name>
    <name type="common">Bagworm moth</name>
    <name type="synonym">Eumeta japonica</name>
    <dbReference type="NCBI Taxonomy" id="151549"/>
    <lineage>
        <taxon>Eukaryota</taxon>
        <taxon>Metazoa</taxon>
        <taxon>Ecdysozoa</taxon>
        <taxon>Arthropoda</taxon>
        <taxon>Hexapoda</taxon>
        <taxon>Insecta</taxon>
        <taxon>Pterygota</taxon>
        <taxon>Neoptera</taxon>
        <taxon>Endopterygota</taxon>
        <taxon>Lepidoptera</taxon>
        <taxon>Glossata</taxon>
        <taxon>Ditrysia</taxon>
        <taxon>Tineoidea</taxon>
        <taxon>Psychidae</taxon>
        <taxon>Oiketicinae</taxon>
        <taxon>Eumeta</taxon>
    </lineage>
</organism>
<dbReference type="EMBL" id="BGZK01000330">
    <property type="protein sequence ID" value="GBP37185.1"/>
    <property type="molecule type" value="Genomic_DNA"/>
</dbReference>
<gene>
    <name evidence="2" type="ORF">EVAR_31116_1</name>
</gene>
<dbReference type="Proteomes" id="UP000299102">
    <property type="component" value="Unassembled WGS sequence"/>
</dbReference>
<proteinExistence type="predicted"/>
<reference evidence="2 3" key="1">
    <citation type="journal article" date="2019" name="Commun. Biol.">
        <title>The bagworm genome reveals a unique fibroin gene that provides high tensile strength.</title>
        <authorList>
            <person name="Kono N."/>
            <person name="Nakamura H."/>
            <person name="Ohtoshi R."/>
            <person name="Tomita M."/>
            <person name="Numata K."/>
            <person name="Arakawa K."/>
        </authorList>
    </citation>
    <scope>NUCLEOTIDE SEQUENCE [LARGE SCALE GENOMIC DNA]</scope>
</reference>
<comment type="caution">
    <text evidence="2">The sequence shown here is derived from an EMBL/GenBank/DDBJ whole genome shotgun (WGS) entry which is preliminary data.</text>
</comment>
<feature type="region of interest" description="Disordered" evidence="1">
    <location>
        <begin position="177"/>
        <end position="200"/>
    </location>
</feature>
<name>A0A4C1VHG0_EUMVA</name>
<feature type="region of interest" description="Disordered" evidence="1">
    <location>
        <begin position="112"/>
        <end position="134"/>
    </location>
</feature>
<feature type="region of interest" description="Disordered" evidence="1">
    <location>
        <begin position="28"/>
        <end position="53"/>
    </location>
</feature>
<feature type="compositionally biased region" description="Basic residues" evidence="1">
    <location>
        <begin position="35"/>
        <end position="44"/>
    </location>
</feature>
<accession>A0A4C1VHG0</accession>
<evidence type="ECO:0000313" key="2">
    <source>
        <dbReference type="EMBL" id="GBP37185.1"/>
    </source>
</evidence>
<dbReference type="AlphaFoldDB" id="A0A4C1VHG0"/>
<evidence type="ECO:0000256" key="1">
    <source>
        <dbReference type="SAM" id="MobiDB-lite"/>
    </source>
</evidence>